<sequence length="175" mass="19215">MIKALFWNVRGVDNALTIARLRKLKQMHKISLLALCEPKVGRVRLDIICQKLGFPQAISNAESRLLVMFDHDFSCDLLAASSQFLALRVTHSALRSSFVAVFVHASCVSQEREVLWRQLVGVCPRGGPVIVLGDFNVITGANEKKGGRPFCARESDSFLGLIEDADLADLGFTGS</sequence>
<name>A0A6P6WYV7_COFAR</name>
<dbReference type="RefSeq" id="XP_027118667.1">
    <property type="nucleotide sequence ID" value="XM_027262866.1"/>
</dbReference>
<dbReference type="Gene3D" id="3.60.10.10">
    <property type="entry name" value="Endonuclease/exonuclease/phosphatase"/>
    <property type="match status" value="1"/>
</dbReference>
<dbReference type="InterPro" id="IPR036691">
    <property type="entry name" value="Endo/exonu/phosph_ase_sf"/>
</dbReference>
<dbReference type="GeneID" id="113735898"/>
<organism evidence="1 2">
    <name type="scientific">Coffea arabica</name>
    <name type="common">Arabian coffee</name>
    <dbReference type="NCBI Taxonomy" id="13443"/>
    <lineage>
        <taxon>Eukaryota</taxon>
        <taxon>Viridiplantae</taxon>
        <taxon>Streptophyta</taxon>
        <taxon>Embryophyta</taxon>
        <taxon>Tracheophyta</taxon>
        <taxon>Spermatophyta</taxon>
        <taxon>Magnoliopsida</taxon>
        <taxon>eudicotyledons</taxon>
        <taxon>Gunneridae</taxon>
        <taxon>Pentapetalae</taxon>
        <taxon>asterids</taxon>
        <taxon>lamiids</taxon>
        <taxon>Gentianales</taxon>
        <taxon>Rubiaceae</taxon>
        <taxon>Ixoroideae</taxon>
        <taxon>Gardenieae complex</taxon>
        <taxon>Bertiereae - Coffeeae clade</taxon>
        <taxon>Coffeeae</taxon>
        <taxon>Coffea</taxon>
    </lineage>
</organism>
<proteinExistence type="predicted"/>
<accession>A0A6P6WYV7</accession>
<evidence type="ECO:0000313" key="1">
    <source>
        <dbReference type="Proteomes" id="UP001652660"/>
    </source>
</evidence>
<keyword evidence="1" id="KW-1185">Reference proteome</keyword>
<dbReference type="OrthoDB" id="1302590at2759"/>
<dbReference type="AlphaFoldDB" id="A0A6P6WYV7"/>
<gene>
    <name evidence="2" type="primary">LOC113735898</name>
</gene>
<protein>
    <recommendedName>
        <fullName evidence="3">Endonuclease/exonuclease/phosphatase domain-containing protein</fullName>
    </recommendedName>
</protein>
<evidence type="ECO:0008006" key="3">
    <source>
        <dbReference type="Google" id="ProtNLM"/>
    </source>
</evidence>
<dbReference type="SUPFAM" id="SSF56219">
    <property type="entry name" value="DNase I-like"/>
    <property type="match status" value="1"/>
</dbReference>
<dbReference type="Proteomes" id="UP001652660">
    <property type="component" value="Chromosome 3c"/>
</dbReference>
<reference evidence="2" key="2">
    <citation type="submission" date="2025-08" db="UniProtKB">
        <authorList>
            <consortium name="RefSeq"/>
        </authorList>
    </citation>
    <scope>IDENTIFICATION</scope>
    <source>
        <tissue evidence="2">Leaves</tissue>
    </source>
</reference>
<evidence type="ECO:0000313" key="2">
    <source>
        <dbReference type="RefSeq" id="XP_027118667.1"/>
    </source>
</evidence>
<reference evidence="1" key="1">
    <citation type="journal article" date="2025" name="Foods">
        <title>Unveiling the Microbial Signatures of Arabica Coffee Cherries: Insights into Ripeness Specific Diversity, Functional Traits, and Implications for Quality and Safety.</title>
        <authorList>
            <consortium name="RefSeq"/>
            <person name="Tenea G.N."/>
            <person name="Cifuentes V."/>
            <person name="Reyes P."/>
            <person name="Cevallos-Vallejos M."/>
        </authorList>
    </citation>
    <scope>NUCLEOTIDE SEQUENCE [LARGE SCALE GENOMIC DNA]</scope>
</reference>